<dbReference type="GeneID" id="54304751"/>
<reference evidence="2" key="1">
    <citation type="journal article" date="2020" name="Stud. Mycol.">
        <title>101 Dothideomycetes genomes: a test case for predicting lifestyles and emergence of pathogens.</title>
        <authorList>
            <person name="Haridas S."/>
            <person name="Albert R."/>
            <person name="Binder M."/>
            <person name="Bloem J."/>
            <person name="Labutti K."/>
            <person name="Salamov A."/>
            <person name="Andreopoulos B."/>
            <person name="Baker S."/>
            <person name="Barry K."/>
            <person name="Bills G."/>
            <person name="Bluhm B."/>
            <person name="Cannon C."/>
            <person name="Castanera R."/>
            <person name="Culley D."/>
            <person name="Daum C."/>
            <person name="Ezra D."/>
            <person name="Gonzalez J."/>
            <person name="Henrissat B."/>
            <person name="Kuo A."/>
            <person name="Liang C."/>
            <person name="Lipzen A."/>
            <person name="Lutzoni F."/>
            <person name="Magnuson J."/>
            <person name="Mondo S."/>
            <person name="Nolan M."/>
            <person name="Ohm R."/>
            <person name="Pangilinan J."/>
            <person name="Park H.-J."/>
            <person name="Ramirez L."/>
            <person name="Alfaro M."/>
            <person name="Sun H."/>
            <person name="Tritt A."/>
            <person name="Yoshinaga Y."/>
            <person name="Zwiers L.-H."/>
            <person name="Turgeon B."/>
            <person name="Goodwin S."/>
            <person name="Spatafora J."/>
            <person name="Crous P."/>
            <person name="Grigoriev I."/>
        </authorList>
    </citation>
    <scope>NUCLEOTIDE SEQUENCE</scope>
    <source>
        <strain evidence="2">CBS 121167</strain>
    </source>
</reference>
<evidence type="ECO:0000313" key="3">
    <source>
        <dbReference type="Proteomes" id="UP000799438"/>
    </source>
</evidence>
<dbReference type="EMBL" id="ML995496">
    <property type="protein sequence ID" value="KAF2138411.1"/>
    <property type="molecule type" value="Genomic_DNA"/>
</dbReference>
<feature type="compositionally biased region" description="Polar residues" evidence="1">
    <location>
        <begin position="100"/>
        <end position="110"/>
    </location>
</feature>
<feature type="compositionally biased region" description="Basic residues" evidence="1">
    <location>
        <begin position="26"/>
        <end position="42"/>
    </location>
</feature>
<feature type="compositionally biased region" description="Low complexity" evidence="1">
    <location>
        <begin position="74"/>
        <end position="96"/>
    </location>
</feature>
<accession>A0A6A6B6K0</accession>
<proteinExistence type="predicted"/>
<dbReference type="AlphaFoldDB" id="A0A6A6B6K0"/>
<feature type="compositionally biased region" description="Polar residues" evidence="1">
    <location>
        <begin position="51"/>
        <end position="61"/>
    </location>
</feature>
<dbReference type="RefSeq" id="XP_033394124.1">
    <property type="nucleotide sequence ID" value="XM_033547244.1"/>
</dbReference>
<evidence type="ECO:0000256" key="1">
    <source>
        <dbReference type="SAM" id="MobiDB-lite"/>
    </source>
</evidence>
<organism evidence="2 3">
    <name type="scientific">Aplosporella prunicola CBS 121167</name>
    <dbReference type="NCBI Taxonomy" id="1176127"/>
    <lineage>
        <taxon>Eukaryota</taxon>
        <taxon>Fungi</taxon>
        <taxon>Dikarya</taxon>
        <taxon>Ascomycota</taxon>
        <taxon>Pezizomycotina</taxon>
        <taxon>Dothideomycetes</taxon>
        <taxon>Dothideomycetes incertae sedis</taxon>
        <taxon>Botryosphaeriales</taxon>
        <taxon>Aplosporellaceae</taxon>
        <taxon>Aplosporella</taxon>
    </lineage>
</organism>
<keyword evidence="3" id="KW-1185">Reference proteome</keyword>
<dbReference type="Proteomes" id="UP000799438">
    <property type="component" value="Unassembled WGS sequence"/>
</dbReference>
<sequence length="110" mass="11709">MSWEKKAGSAAFIARSPHRTAALTARKQRHRQHRKRSTKKPAARIARASSHGASKSASPQPTKARKAGIRPTRRSAQPQAAASSPPGSGASSRAAAIKMSQIQHGQGRNQ</sequence>
<gene>
    <name evidence="2" type="ORF">K452DRAFT_86439</name>
</gene>
<protein>
    <submittedName>
        <fullName evidence="2">Uncharacterized protein</fullName>
    </submittedName>
</protein>
<evidence type="ECO:0000313" key="2">
    <source>
        <dbReference type="EMBL" id="KAF2138411.1"/>
    </source>
</evidence>
<feature type="compositionally biased region" description="Basic residues" evidence="1">
    <location>
        <begin position="63"/>
        <end position="73"/>
    </location>
</feature>
<name>A0A6A6B6K0_9PEZI</name>
<feature type="region of interest" description="Disordered" evidence="1">
    <location>
        <begin position="1"/>
        <end position="110"/>
    </location>
</feature>